<dbReference type="OrthoDB" id="1211981at2759"/>
<dbReference type="Proteomes" id="UP000238479">
    <property type="component" value="Chromosome 7"/>
</dbReference>
<dbReference type="STRING" id="74649.A0A2P6PBS5"/>
<dbReference type="InterPro" id="IPR039321">
    <property type="entry name" value="IDM2/3-like"/>
</dbReference>
<protein>
    <recommendedName>
        <fullName evidence="3">HSP20-like chaperone</fullName>
    </recommendedName>
</protein>
<sequence>MDLQQKDDPPKPSVKAATVYQHFLLNFIMENYLGPDIKFDKLRYSAFHRLAEGSPPYELSDLGASYVSVSLLESLYYHILRNAHPSLVLRPNMLHKYLKGSLPLSSSGVRKDSRQFPDIFPLNLHQQIWYPESFRIVKGIVIIDDPVTSYMKEDDLEKFKSLSGMNNLKIDVDESSKYRQEYQNGGKSEHNFCMDSDEAGYISNGNGNSSDRFQRKYKRRCLSHPPSIPAFSPVVTSSEGTKHCGKDEPSWNTCKPEGPVPMPLLSVPKMEACVSDPSIVLSGTVKRGVVGPPIGAVDIGVSKVAYYFRVSLPGIRKDFCQFSCEIEPNGKVHLQGFTSGGNPIKKRSRVFQMKLQQLCPPGPFTLSFSLPGPVDPRLFAPNFGSDGIFEGVILKEE</sequence>
<dbReference type="OMA" id="DLHEQIW"/>
<name>A0A2P6PBS5_ROSCH</name>
<dbReference type="FunFam" id="2.60.40.790:FF:000049">
    <property type="entry name" value="Increased DNA methylation 3"/>
    <property type="match status" value="1"/>
</dbReference>
<accession>A0A2P6PBS5</accession>
<evidence type="ECO:0000313" key="2">
    <source>
        <dbReference type="Proteomes" id="UP000238479"/>
    </source>
</evidence>
<dbReference type="GO" id="GO:0005634">
    <property type="term" value="C:nucleus"/>
    <property type="evidence" value="ECO:0007669"/>
    <property type="project" value="TreeGrafter"/>
</dbReference>
<dbReference type="PANTHER" id="PTHR34661">
    <property type="entry name" value="INCREASED DNA METHYLATION 3"/>
    <property type="match status" value="1"/>
</dbReference>
<dbReference type="EMBL" id="PDCK01000045">
    <property type="protein sequence ID" value="PRQ19383.1"/>
    <property type="molecule type" value="Genomic_DNA"/>
</dbReference>
<reference evidence="1 2" key="1">
    <citation type="journal article" date="2018" name="Nat. Genet.">
        <title>The Rosa genome provides new insights in the design of modern roses.</title>
        <authorList>
            <person name="Bendahmane M."/>
        </authorList>
    </citation>
    <scope>NUCLEOTIDE SEQUENCE [LARGE SCALE GENOMIC DNA]</scope>
    <source>
        <strain evidence="2">cv. Old Blush</strain>
    </source>
</reference>
<proteinExistence type="predicted"/>
<dbReference type="PANTHER" id="PTHR34661:SF1">
    <property type="entry name" value="INCREASED DNA METHYLATION 3"/>
    <property type="match status" value="1"/>
</dbReference>
<organism evidence="1 2">
    <name type="scientific">Rosa chinensis</name>
    <name type="common">China rose</name>
    <dbReference type="NCBI Taxonomy" id="74649"/>
    <lineage>
        <taxon>Eukaryota</taxon>
        <taxon>Viridiplantae</taxon>
        <taxon>Streptophyta</taxon>
        <taxon>Embryophyta</taxon>
        <taxon>Tracheophyta</taxon>
        <taxon>Spermatophyta</taxon>
        <taxon>Magnoliopsida</taxon>
        <taxon>eudicotyledons</taxon>
        <taxon>Gunneridae</taxon>
        <taxon>Pentapetalae</taxon>
        <taxon>rosids</taxon>
        <taxon>fabids</taxon>
        <taxon>Rosales</taxon>
        <taxon>Rosaceae</taxon>
        <taxon>Rosoideae</taxon>
        <taxon>Rosoideae incertae sedis</taxon>
        <taxon>Rosa</taxon>
    </lineage>
</organism>
<dbReference type="CDD" id="cd06464">
    <property type="entry name" value="ACD_sHsps-like"/>
    <property type="match status" value="1"/>
</dbReference>
<gene>
    <name evidence="1" type="ORF">RchiOBHm_Chr7g0216621</name>
</gene>
<dbReference type="Gramene" id="PRQ19383">
    <property type="protein sequence ID" value="PRQ19383"/>
    <property type="gene ID" value="RchiOBHm_Chr7g0216621"/>
</dbReference>
<dbReference type="AlphaFoldDB" id="A0A2P6PBS5"/>
<comment type="caution">
    <text evidence="1">The sequence shown here is derived from an EMBL/GenBank/DDBJ whole genome shotgun (WGS) entry which is preliminary data.</text>
</comment>
<evidence type="ECO:0008006" key="3">
    <source>
        <dbReference type="Google" id="ProtNLM"/>
    </source>
</evidence>
<keyword evidence="2" id="KW-1185">Reference proteome</keyword>
<evidence type="ECO:0000313" key="1">
    <source>
        <dbReference type="EMBL" id="PRQ19383.1"/>
    </source>
</evidence>